<evidence type="ECO:0000256" key="6">
    <source>
        <dbReference type="ARBA" id="ARBA00022884"/>
    </source>
</evidence>
<feature type="compositionally biased region" description="Pro residues" evidence="8">
    <location>
        <begin position="463"/>
        <end position="481"/>
    </location>
</feature>
<dbReference type="InterPro" id="IPR003890">
    <property type="entry name" value="MIF4G-like_typ-3"/>
</dbReference>
<feature type="compositionally biased region" description="Polar residues" evidence="8">
    <location>
        <begin position="442"/>
        <end position="462"/>
    </location>
</feature>
<feature type="compositionally biased region" description="Low complexity" evidence="8">
    <location>
        <begin position="1390"/>
        <end position="1402"/>
    </location>
</feature>
<protein>
    <recommendedName>
        <fullName evidence="9">MIF4G domain-containing protein</fullName>
    </recommendedName>
</protein>
<dbReference type="Gene3D" id="1.25.40.180">
    <property type="match status" value="1"/>
</dbReference>
<feature type="compositionally biased region" description="Low complexity" evidence="8">
    <location>
        <begin position="196"/>
        <end position="209"/>
    </location>
</feature>
<feature type="compositionally biased region" description="Polar residues" evidence="8">
    <location>
        <begin position="256"/>
        <end position="268"/>
    </location>
</feature>
<feature type="compositionally biased region" description="Polar residues" evidence="8">
    <location>
        <begin position="216"/>
        <end position="234"/>
    </location>
</feature>
<feature type="region of interest" description="Disordered" evidence="8">
    <location>
        <begin position="413"/>
        <end position="496"/>
    </location>
</feature>
<dbReference type="GO" id="GO:0003729">
    <property type="term" value="F:mRNA binding"/>
    <property type="evidence" value="ECO:0007669"/>
    <property type="project" value="TreeGrafter"/>
</dbReference>
<feature type="compositionally biased region" description="Low complexity" evidence="8">
    <location>
        <begin position="934"/>
        <end position="947"/>
    </location>
</feature>
<keyword evidence="3" id="KW-0963">Cytoplasm</keyword>
<feature type="region of interest" description="Disordered" evidence="8">
    <location>
        <begin position="1"/>
        <end position="104"/>
    </location>
</feature>
<dbReference type="GO" id="GO:0016281">
    <property type="term" value="C:eukaryotic translation initiation factor 4F complex"/>
    <property type="evidence" value="ECO:0007669"/>
    <property type="project" value="TreeGrafter"/>
</dbReference>
<dbReference type="GO" id="GO:0010494">
    <property type="term" value="C:cytoplasmic stress granule"/>
    <property type="evidence" value="ECO:0007669"/>
    <property type="project" value="UniProtKB-ARBA"/>
</dbReference>
<feature type="compositionally biased region" description="Basic and acidic residues" evidence="8">
    <location>
        <begin position="1282"/>
        <end position="1291"/>
    </location>
</feature>
<keyword evidence="7" id="KW-0648">Protein biosynthesis</keyword>
<dbReference type="FunFam" id="1.25.40.180:FF:000020">
    <property type="entry name" value="Eukaryotic translation initiation factor subunit"/>
    <property type="match status" value="1"/>
</dbReference>
<feature type="region of interest" description="Disordered" evidence="8">
    <location>
        <begin position="606"/>
        <end position="766"/>
    </location>
</feature>
<evidence type="ECO:0000256" key="7">
    <source>
        <dbReference type="ARBA" id="ARBA00022917"/>
    </source>
</evidence>
<keyword evidence="11" id="KW-1185">Reference proteome</keyword>
<feature type="region of interest" description="Disordered" evidence="8">
    <location>
        <begin position="123"/>
        <end position="358"/>
    </location>
</feature>
<name>A0A292PVW1_9PEZI</name>
<dbReference type="SMART" id="SM00543">
    <property type="entry name" value="MIF4G"/>
    <property type="match status" value="1"/>
</dbReference>
<gene>
    <name evidence="10" type="ORF">GSTUAT00005007001</name>
</gene>
<keyword evidence="4" id="KW-0396">Initiation factor</keyword>
<feature type="compositionally biased region" description="Low complexity" evidence="8">
    <location>
        <begin position="31"/>
        <end position="55"/>
    </location>
</feature>
<evidence type="ECO:0000256" key="8">
    <source>
        <dbReference type="SAM" id="MobiDB-lite"/>
    </source>
</evidence>
<feature type="domain" description="MIF4G" evidence="9">
    <location>
        <begin position="1017"/>
        <end position="1261"/>
    </location>
</feature>
<feature type="compositionally biased region" description="Polar residues" evidence="8">
    <location>
        <begin position="1345"/>
        <end position="1356"/>
    </location>
</feature>
<reference evidence="10" key="1">
    <citation type="submission" date="2015-10" db="EMBL/GenBank/DDBJ databases">
        <authorList>
            <person name="Regsiter A."/>
            <person name="william w."/>
        </authorList>
    </citation>
    <scope>NUCLEOTIDE SEQUENCE</scope>
    <source>
        <strain evidence="10">Montdore</strain>
    </source>
</reference>
<evidence type="ECO:0000313" key="11">
    <source>
        <dbReference type="Proteomes" id="UP001412239"/>
    </source>
</evidence>
<dbReference type="EMBL" id="LN891037">
    <property type="protein sequence ID" value="CUS10865.1"/>
    <property type="molecule type" value="Genomic_DNA"/>
</dbReference>
<evidence type="ECO:0000259" key="9">
    <source>
        <dbReference type="SMART" id="SM00543"/>
    </source>
</evidence>
<dbReference type="Pfam" id="PF12152">
    <property type="entry name" value="eIF_4G1"/>
    <property type="match status" value="1"/>
</dbReference>
<feature type="region of interest" description="Disordered" evidence="8">
    <location>
        <begin position="1282"/>
        <end position="1451"/>
    </location>
</feature>
<dbReference type="PANTHER" id="PTHR23253:SF9">
    <property type="entry name" value="EUKARYOTIC TRANSLATION INITIATION FACTOR 4 GAMMA 2"/>
    <property type="match status" value="1"/>
</dbReference>
<feature type="region of interest" description="Disordered" evidence="8">
    <location>
        <begin position="831"/>
        <end position="870"/>
    </location>
</feature>
<evidence type="ECO:0000256" key="4">
    <source>
        <dbReference type="ARBA" id="ARBA00022540"/>
    </source>
</evidence>
<dbReference type="GO" id="GO:0003743">
    <property type="term" value="F:translation initiation factor activity"/>
    <property type="evidence" value="ECO:0007669"/>
    <property type="project" value="UniProtKB-KW"/>
</dbReference>
<dbReference type="InterPro" id="IPR036211">
    <property type="entry name" value="eIF4G_eIF4E-bd_sf"/>
</dbReference>
<evidence type="ECO:0000256" key="1">
    <source>
        <dbReference type="ARBA" id="ARBA00004496"/>
    </source>
</evidence>
<evidence type="ECO:0000256" key="5">
    <source>
        <dbReference type="ARBA" id="ARBA00022553"/>
    </source>
</evidence>
<dbReference type="Proteomes" id="UP001412239">
    <property type="component" value="Unassembled WGS sequence"/>
</dbReference>
<comment type="similarity">
    <text evidence="2">Belongs to the eukaryotic initiation factor 4G family.</text>
</comment>
<keyword evidence="5" id="KW-0597">Phosphoprotein</keyword>
<dbReference type="SUPFAM" id="SSF101489">
    <property type="entry name" value="Eukaryotic initiation factor 4f subunit eIF4g, eIF4e-binding domain"/>
    <property type="match status" value="1"/>
</dbReference>
<dbReference type="InterPro" id="IPR022745">
    <property type="entry name" value="eIF4G1_eIF4E-bd"/>
</dbReference>
<feature type="compositionally biased region" description="Low complexity" evidence="8">
    <location>
        <begin position="1422"/>
        <end position="1438"/>
    </location>
</feature>
<sequence>MTSNTSNNTSIPQAPTINSTASNQSAHQRTSSLSSGQNSSSAAVTASAPTTRSVSHATRAAPPSNTSSKLVSAPLIAATPPSSSIGGAPVQNVRPGSATASAPVNGKISPAVGNAGAGIANGAPPSYTGGHHSRKSSVASGARGPAPNGRINNISFGTLNDAGTAPLSGPANAAANPSLTAPMASNPRASSPQPPALAASQPAASGGAPPVAPATSGRSTIQFGDATQNQSQRPVSLPPQAPGSMLGHSHHRRDSAQSTHAETGSPQISHGRGMPGGRGRNQGYGVGQYPQQQPHYGGGGGYGRGGGYPSPNQPRGGPANMGPQYQGPGSANSYRNGGHRVNGSPAMSHASPSLSNVQPVPTNQLYPSFMPSATPHYGMPGQMQGPMGFPIDPNYYGGSYLYHQMAQGYGGVPQTSPRPAFQPMSSPAPPYIAPFAQGAPMSRSSSTNMDMHSARPNSSLGQPPTPSHTPQPINMQPPAPQHPSNTYPQPQKKRNHKVEIKNPHTGSVVHYDEAKPPSPTLPAVGNAPLIVSSPSPAPGRVPPRDSPHTRPVSKMRSEQEVRDEMKILVQKKFEEDKRRKEEEKKQEELLLEKQRLEAEKALKEEQERLAKEAEERKMREEEERLKKEEEERLRREAEERVLREEEERRKEAEKAEAARIAKEKEEEAAREAARIAKEKEEEEARVKAEARRKAKEEEAARSKAEAEAKAAEALKASSTPTISKPFSPDSDTMPPPASKAVDKGKPKPSPLNLQIKTNEPGPPSAALTSLRSARFIEDINSVNYPANILSPNPALNPAACGKFKYPKDFLMQFKEVFTEKPSVDWDQKMRETVGEPDSARPQTARGLGPRGSTPRPTVSNAQPPMAMGTFGSFKTVVPMMASNRGYERSSTTGSQPPGGLIFNSRPGGGGGGGGGGGSVLMRTGSSNSLSGANTPSSPRTGNRSSRGNSRKGGGAPMEKTESKQGGAGGQPTIPLAEVKPLPVSENRWKPPSATKVAESAAVATPSEDNRLSPEMVQRKVKAALNKMTPEKFDKIADQILEITSQSKYETDGRTLRQVIQLTFEKATDEAAWSSMYAKFCKRMLEAMDPSIKDENIKDRTGNLVTGGSLFRKYLLNRCQEEFERGWKINLPPKPEGISDEAAMLSDEYYIAAAAKRRGLGLVQFIGELFKLCMLTERIMNECVRKLLDFEGVPEDETVESLVKLLRTIGRALDVSEKSKSMMDMYFARIKHLVDNKELNSRMRFMLMLISAQDVVDLRSKGWETKGTDKGPKTIQEVREDALKAQQEKEAAARAGQRSRLGGGGRGGDTRSSSGGGYGNSMHHHPGGWQDSGKVNTSDLERLTSRPRQNNRGTSSGLGPPGLYTRTASGNGSRRGLGPPISRGPEDSHSSSRTPTPAPSTSSKNPFSLLGESHHDSGETNDTTPAPFPTSSSPPTANARICSPPLTKEEAR</sequence>
<keyword evidence="6" id="KW-0694">RNA-binding</keyword>
<dbReference type="PANTHER" id="PTHR23253">
    <property type="entry name" value="EUKARYOTIC TRANSLATION INITIATION FACTOR 4 GAMMA"/>
    <property type="match status" value="1"/>
</dbReference>
<organism evidence="10 11">
    <name type="scientific">Tuber aestivum</name>
    <name type="common">summer truffle</name>
    <dbReference type="NCBI Taxonomy" id="59557"/>
    <lineage>
        <taxon>Eukaryota</taxon>
        <taxon>Fungi</taxon>
        <taxon>Dikarya</taxon>
        <taxon>Ascomycota</taxon>
        <taxon>Pezizomycotina</taxon>
        <taxon>Pezizomycetes</taxon>
        <taxon>Pezizales</taxon>
        <taxon>Tuberaceae</taxon>
        <taxon>Tuber</taxon>
    </lineage>
</organism>
<feature type="compositionally biased region" description="Polar residues" evidence="8">
    <location>
        <begin position="1"/>
        <end position="30"/>
    </location>
</feature>
<proteinExistence type="inferred from homology"/>
<evidence type="ECO:0000256" key="3">
    <source>
        <dbReference type="ARBA" id="ARBA00022490"/>
    </source>
</evidence>
<feature type="region of interest" description="Disordered" evidence="8">
    <location>
        <begin position="508"/>
        <end position="564"/>
    </location>
</feature>
<dbReference type="InterPro" id="IPR016024">
    <property type="entry name" value="ARM-type_fold"/>
</dbReference>
<evidence type="ECO:0000256" key="2">
    <source>
        <dbReference type="ARBA" id="ARBA00005775"/>
    </source>
</evidence>
<feature type="region of interest" description="Disordered" evidence="8">
    <location>
        <begin position="884"/>
        <end position="1010"/>
    </location>
</feature>
<feature type="compositionally biased region" description="Gly residues" evidence="8">
    <location>
        <begin position="296"/>
        <end position="308"/>
    </location>
</feature>
<feature type="compositionally biased region" description="Basic and acidic residues" evidence="8">
    <location>
        <begin position="555"/>
        <end position="564"/>
    </location>
</feature>
<feature type="compositionally biased region" description="Basic and acidic residues" evidence="8">
    <location>
        <begin position="606"/>
        <end position="712"/>
    </location>
</feature>
<comment type="subcellular location">
    <subcellularLocation>
        <location evidence="1">Cytoplasm</location>
    </subcellularLocation>
</comment>
<dbReference type="Gene3D" id="1.20.970.30">
    <property type="entry name" value="eIF4G, eIF4E-binding domain"/>
    <property type="match status" value="1"/>
</dbReference>
<dbReference type="FunFam" id="1.20.970.30:FF:000001">
    <property type="entry name" value="Eukaryotic translation initiation factor subunit eIF-4F, putative"/>
    <property type="match status" value="1"/>
</dbReference>
<accession>A0A292PVW1</accession>
<feature type="compositionally biased region" description="Gly residues" evidence="8">
    <location>
        <begin position="906"/>
        <end position="918"/>
    </location>
</feature>
<feature type="compositionally biased region" description="Gly residues" evidence="8">
    <location>
        <begin position="273"/>
        <end position="286"/>
    </location>
</feature>
<dbReference type="Pfam" id="PF02854">
    <property type="entry name" value="MIF4G"/>
    <property type="match status" value="1"/>
</dbReference>
<evidence type="ECO:0000313" key="10">
    <source>
        <dbReference type="EMBL" id="CUS10865.1"/>
    </source>
</evidence>
<feature type="compositionally biased region" description="Polar residues" evidence="8">
    <location>
        <begin position="923"/>
        <end position="933"/>
    </location>
</feature>
<dbReference type="SUPFAM" id="SSF48371">
    <property type="entry name" value="ARM repeat"/>
    <property type="match status" value="1"/>
</dbReference>